<protein>
    <submittedName>
        <fullName evidence="3">Uncharacterized protein</fullName>
    </submittedName>
</protein>
<dbReference type="Proteomes" id="UP001159363">
    <property type="component" value="Chromosome 1"/>
</dbReference>
<keyword evidence="1" id="KW-0175">Coiled coil</keyword>
<comment type="caution">
    <text evidence="3">The sequence shown here is derived from an EMBL/GenBank/DDBJ whole genome shotgun (WGS) entry which is preliminary data.</text>
</comment>
<proteinExistence type="predicted"/>
<gene>
    <name evidence="3" type="ORF">PR048_003342</name>
</gene>
<feature type="coiled-coil region" evidence="1">
    <location>
        <begin position="225"/>
        <end position="280"/>
    </location>
</feature>
<name>A0ABQ9INB3_9NEOP</name>
<feature type="region of interest" description="Disordered" evidence="2">
    <location>
        <begin position="1"/>
        <end position="82"/>
    </location>
</feature>
<feature type="compositionally biased region" description="Low complexity" evidence="2">
    <location>
        <begin position="31"/>
        <end position="51"/>
    </location>
</feature>
<dbReference type="EMBL" id="JARBHB010000001">
    <property type="protein sequence ID" value="KAJ8897982.1"/>
    <property type="molecule type" value="Genomic_DNA"/>
</dbReference>
<evidence type="ECO:0000256" key="2">
    <source>
        <dbReference type="SAM" id="MobiDB-lite"/>
    </source>
</evidence>
<organism evidence="3 4">
    <name type="scientific">Dryococelus australis</name>
    <dbReference type="NCBI Taxonomy" id="614101"/>
    <lineage>
        <taxon>Eukaryota</taxon>
        <taxon>Metazoa</taxon>
        <taxon>Ecdysozoa</taxon>
        <taxon>Arthropoda</taxon>
        <taxon>Hexapoda</taxon>
        <taxon>Insecta</taxon>
        <taxon>Pterygota</taxon>
        <taxon>Neoptera</taxon>
        <taxon>Polyneoptera</taxon>
        <taxon>Phasmatodea</taxon>
        <taxon>Verophasmatodea</taxon>
        <taxon>Anareolatae</taxon>
        <taxon>Phasmatidae</taxon>
        <taxon>Eurycanthinae</taxon>
        <taxon>Dryococelus</taxon>
    </lineage>
</organism>
<evidence type="ECO:0000256" key="1">
    <source>
        <dbReference type="SAM" id="Coils"/>
    </source>
</evidence>
<reference evidence="3 4" key="1">
    <citation type="submission" date="2023-02" db="EMBL/GenBank/DDBJ databases">
        <title>LHISI_Scaffold_Assembly.</title>
        <authorList>
            <person name="Stuart O.P."/>
            <person name="Cleave R."/>
            <person name="Magrath M.J.L."/>
            <person name="Mikheyev A.S."/>
        </authorList>
    </citation>
    <scope>NUCLEOTIDE SEQUENCE [LARGE SCALE GENOMIC DNA]</scope>
    <source>
        <strain evidence="3">Daus_M_001</strain>
        <tissue evidence="3">Leg muscle</tissue>
    </source>
</reference>
<keyword evidence="4" id="KW-1185">Reference proteome</keyword>
<sequence length="399" mass="44767">MAAATSIPGPLRSAAGATPVSEKHIHAPLGTTSSKAPAATTAPEAAPSWAANQGPAPHPLGEQVRTAPLQKKPENGPATRSTIKMGKCWNKMQDEYQFTVAAPNEPTCYPYNTNYQPDNLDVCVSNIQAITDMEVKQELSSDHVPIIATLTLTNSYQPYNKPLLQTDWEKYEKLITSEYAEFQNHEITGVNIEAKIITDTIKYHIKKASTKNHSILAPGNKNQEIERLIKERNKTRRHCQKLRTQQLKNKLDEFNREIRRKAEAHKLKNWETAVEEAQRDQNGIWKLNCRLTGKKSKTYTPVIHGGDGIKYEAQEKAETTADSLEKQFEPHHYLVEEDLLKETRNLVNSNLQEKNKFKPRIITSTEVAKILKNLPNNKAPGGDSIPNEAAKRLPPQTST</sequence>
<accession>A0ABQ9INB3</accession>
<evidence type="ECO:0000313" key="3">
    <source>
        <dbReference type="EMBL" id="KAJ8897982.1"/>
    </source>
</evidence>
<evidence type="ECO:0000313" key="4">
    <source>
        <dbReference type="Proteomes" id="UP001159363"/>
    </source>
</evidence>
<feature type="region of interest" description="Disordered" evidence="2">
    <location>
        <begin position="374"/>
        <end position="399"/>
    </location>
</feature>